<accession>A0A178UFX1</accession>
<gene>
    <name evidence="1" type="ordered locus">AXX17_At5g03220</name>
</gene>
<dbReference type="EMBL" id="LUHQ01000005">
    <property type="protein sequence ID" value="OAO92174.1"/>
    <property type="molecule type" value="Genomic_DNA"/>
</dbReference>
<evidence type="ECO:0000313" key="1">
    <source>
        <dbReference type="EMBL" id="OAO92174.1"/>
    </source>
</evidence>
<reference evidence="2" key="1">
    <citation type="journal article" date="2016" name="Proc. Natl. Acad. Sci. U.S.A.">
        <title>Chromosome-level assembly of Arabidopsis thaliana Ler reveals the extent of translocation and inversion polymorphisms.</title>
        <authorList>
            <person name="Zapata L."/>
            <person name="Ding J."/>
            <person name="Willing E.M."/>
            <person name="Hartwig B."/>
            <person name="Bezdan D."/>
            <person name="Jiao W.B."/>
            <person name="Patel V."/>
            <person name="Velikkakam James G."/>
            <person name="Koornneef M."/>
            <person name="Ossowski S."/>
            <person name="Schneeberger K."/>
        </authorList>
    </citation>
    <scope>NUCLEOTIDE SEQUENCE [LARGE SCALE GENOMIC DNA]</scope>
    <source>
        <strain evidence="2">cv. Landsberg erecta</strain>
    </source>
</reference>
<name>A0A178UFX1_ARATH</name>
<dbReference type="Proteomes" id="UP000078284">
    <property type="component" value="Chromosome 5"/>
</dbReference>
<sequence length="70" mass="8219">MSNTPRETNISILSYKKVEEGKTKPWDYIQYFPFSAVPAFEVDKTVQYFVFSSFFPDKDTCMYVDVNDNV</sequence>
<organism evidence="1 2">
    <name type="scientific">Arabidopsis thaliana</name>
    <name type="common">Mouse-ear cress</name>
    <dbReference type="NCBI Taxonomy" id="3702"/>
    <lineage>
        <taxon>Eukaryota</taxon>
        <taxon>Viridiplantae</taxon>
        <taxon>Streptophyta</taxon>
        <taxon>Embryophyta</taxon>
        <taxon>Tracheophyta</taxon>
        <taxon>Spermatophyta</taxon>
        <taxon>Magnoliopsida</taxon>
        <taxon>eudicotyledons</taxon>
        <taxon>Gunneridae</taxon>
        <taxon>Pentapetalae</taxon>
        <taxon>rosids</taxon>
        <taxon>malvids</taxon>
        <taxon>Brassicales</taxon>
        <taxon>Brassicaceae</taxon>
        <taxon>Camelineae</taxon>
        <taxon>Arabidopsis</taxon>
    </lineage>
</organism>
<protein>
    <submittedName>
        <fullName evidence="1">Uncharacterized protein</fullName>
    </submittedName>
</protein>
<evidence type="ECO:0000313" key="2">
    <source>
        <dbReference type="Proteomes" id="UP000078284"/>
    </source>
</evidence>
<proteinExistence type="predicted"/>
<comment type="caution">
    <text evidence="1">The sequence shown here is derived from an EMBL/GenBank/DDBJ whole genome shotgun (WGS) entry which is preliminary data.</text>
</comment>
<dbReference type="AlphaFoldDB" id="A0A178UFX1"/>